<accession>A0A1F2WHM6</accession>
<dbReference type="Proteomes" id="UP000177876">
    <property type="component" value="Unassembled WGS sequence"/>
</dbReference>
<name>A0A1F2WHM6_9ACTN</name>
<feature type="compositionally biased region" description="Basic and acidic residues" evidence="1">
    <location>
        <begin position="9"/>
        <end position="20"/>
    </location>
</feature>
<dbReference type="STRING" id="1797197.A2Y75_03800"/>
<protein>
    <submittedName>
        <fullName evidence="2">Uncharacterized protein</fullName>
    </submittedName>
</protein>
<organism evidence="2 3">
    <name type="scientific">Candidatus Solincola sediminis</name>
    <dbReference type="NCBI Taxonomy" id="1797199"/>
    <lineage>
        <taxon>Bacteria</taxon>
        <taxon>Bacillati</taxon>
        <taxon>Actinomycetota</taxon>
        <taxon>Candidatus Geothermincolia</taxon>
        <taxon>Candidatus Geothermincolales</taxon>
        <taxon>Candidatus Geothermincolaceae</taxon>
        <taxon>Candidatus Solincola</taxon>
    </lineage>
</organism>
<feature type="region of interest" description="Disordered" evidence="1">
    <location>
        <begin position="1"/>
        <end position="28"/>
    </location>
</feature>
<proteinExistence type="predicted"/>
<evidence type="ECO:0000313" key="2">
    <source>
        <dbReference type="EMBL" id="OFW56333.1"/>
    </source>
</evidence>
<evidence type="ECO:0000256" key="1">
    <source>
        <dbReference type="SAM" id="MobiDB-lite"/>
    </source>
</evidence>
<reference evidence="2 3" key="1">
    <citation type="journal article" date="2016" name="Nat. Commun.">
        <title>Thousands of microbial genomes shed light on interconnected biogeochemical processes in an aquifer system.</title>
        <authorList>
            <person name="Anantharaman K."/>
            <person name="Brown C.T."/>
            <person name="Hug L.A."/>
            <person name="Sharon I."/>
            <person name="Castelle C.J."/>
            <person name="Probst A.J."/>
            <person name="Thomas B.C."/>
            <person name="Singh A."/>
            <person name="Wilkins M.J."/>
            <person name="Karaoz U."/>
            <person name="Brodie E.L."/>
            <person name="Williams K.H."/>
            <person name="Hubbard S.S."/>
            <person name="Banfield J.F."/>
        </authorList>
    </citation>
    <scope>NUCLEOTIDE SEQUENCE [LARGE SCALE GENOMIC DNA]</scope>
</reference>
<comment type="caution">
    <text evidence="2">The sequence shown here is derived from an EMBL/GenBank/DDBJ whole genome shotgun (WGS) entry which is preliminary data.</text>
</comment>
<sequence>MKRGGIGTKKVEGNEEKGSKDIALTGRNDLSPMRNENIEKRLFLLSLRSVGTFTDRTRRGQGEKKESVYSP</sequence>
<evidence type="ECO:0000313" key="3">
    <source>
        <dbReference type="Proteomes" id="UP000177876"/>
    </source>
</evidence>
<dbReference type="EMBL" id="MELK01000047">
    <property type="protein sequence ID" value="OFW56333.1"/>
    <property type="molecule type" value="Genomic_DNA"/>
</dbReference>
<dbReference type="AlphaFoldDB" id="A0A1F2WHM6"/>
<gene>
    <name evidence="2" type="ORF">A2Y75_03800</name>
</gene>